<dbReference type="InterPro" id="IPR027417">
    <property type="entry name" value="P-loop_NTPase"/>
</dbReference>
<feature type="domain" description="Helicase C-terminal" evidence="6">
    <location>
        <begin position="1"/>
        <end position="103"/>
    </location>
</feature>
<evidence type="ECO:0000313" key="8">
    <source>
        <dbReference type="Proteomes" id="UP000649955"/>
    </source>
</evidence>
<name>A0ABQ3JY56_9PSEU</name>
<gene>
    <name evidence="7" type="ORF">GCM10017567_07320</name>
</gene>
<evidence type="ECO:0000259" key="6">
    <source>
        <dbReference type="PROSITE" id="PS51194"/>
    </source>
</evidence>
<dbReference type="InterPro" id="IPR001650">
    <property type="entry name" value="Helicase_C-like"/>
</dbReference>
<protein>
    <recommendedName>
        <fullName evidence="5">DNA 3'-5' helicase</fullName>
        <ecNumber evidence="5">5.6.2.4</ecNumber>
    </recommendedName>
</protein>
<dbReference type="PANTHER" id="PTHR13710:SF105">
    <property type="entry name" value="ATP-DEPENDENT DNA HELICASE Q1"/>
    <property type="match status" value="1"/>
</dbReference>
<accession>A0ABQ3JY56</accession>
<evidence type="ECO:0000256" key="4">
    <source>
        <dbReference type="ARBA" id="ARBA00034617"/>
    </source>
</evidence>
<sequence>MKAADRDAVHGRFAAGETDVVVATSAFGMGIDQPGVWFVVHASVPDSVDTYYQQIGRAGRDGEPAEVLLCYRPEDLARQRFLTRSAPPEAELRAVVEALRPGRWAGGSWPRPCLARPRGGPAPSACSNAAATC</sequence>
<organism evidence="7 8">
    <name type="scientific">Amycolatopsis bullii</name>
    <dbReference type="NCBI Taxonomy" id="941987"/>
    <lineage>
        <taxon>Bacteria</taxon>
        <taxon>Bacillati</taxon>
        <taxon>Actinomycetota</taxon>
        <taxon>Actinomycetes</taxon>
        <taxon>Pseudonocardiales</taxon>
        <taxon>Pseudonocardiaceae</taxon>
        <taxon>Amycolatopsis</taxon>
    </lineage>
</organism>
<comment type="similarity">
    <text evidence="1">Belongs to the helicase family. RecQ subfamily.</text>
</comment>
<dbReference type="PANTHER" id="PTHR13710">
    <property type="entry name" value="DNA HELICASE RECQ FAMILY MEMBER"/>
    <property type="match status" value="1"/>
</dbReference>
<evidence type="ECO:0000256" key="3">
    <source>
        <dbReference type="ARBA" id="ARBA00023235"/>
    </source>
</evidence>
<dbReference type="EC" id="5.6.2.4" evidence="5"/>
<evidence type="ECO:0000313" key="7">
    <source>
        <dbReference type="EMBL" id="GHF95312.1"/>
    </source>
</evidence>
<keyword evidence="3" id="KW-0413">Isomerase</keyword>
<keyword evidence="8" id="KW-1185">Reference proteome</keyword>
<dbReference type="EMBL" id="BNAW01000002">
    <property type="protein sequence ID" value="GHF95312.1"/>
    <property type="molecule type" value="Genomic_DNA"/>
</dbReference>
<dbReference type="PROSITE" id="PS51194">
    <property type="entry name" value="HELICASE_CTER"/>
    <property type="match status" value="1"/>
</dbReference>
<comment type="catalytic activity">
    <reaction evidence="4">
        <text>Couples ATP hydrolysis with the unwinding of duplex DNA by translocating in the 3'-5' direction.</text>
        <dbReference type="EC" id="5.6.2.4"/>
    </reaction>
</comment>
<reference evidence="8" key="1">
    <citation type="journal article" date="2019" name="Int. J. Syst. Evol. Microbiol.">
        <title>The Global Catalogue of Microorganisms (GCM) 10K type strain sequencing project: providing services to taxonomists for standard genome sequencing and annotation.</title>
        <authorList>
            <consortium name="The Broad Institute Genomics Platform"/>
            <consortium name="The Broad Institute Genome Sequencing Center for Infectious Disease"/>
            <person name="Wu L."/>
            <person name="Ma J."/>
        </authorList>
    </citation>
    <scope>NUCLEOTIDE SEQUENCE [LARGE SCALE GENOMIC DNA]</scope>
    <source>
        <strain evidence="8">CGMCC 4.7680</strain>
    </source>
</reference>
<dbReference type="Pfam" id="PF00271">
    <property type="entry name" value="Helicase_C"/>
    <property type="match status" value="1"/>
</dbReference>
<dbReference type="Proteomes" id="UP000649955">
    <property type="component" value="Unassembled WGS sequence"/>
</dbReference>
<comment type="caution">
    <text evidence="7">The sequence shown here is derived from an EMBL/GenBank/DDBJ whole genome shotgun (WGS) entry which is preliminary data.</text>
</comment>
<evidence type="ECO:0000256" key="1">
    <source>
        <dbReference type="ARBA" id="ARBA00005446"/>
    </source>
</evidence>
<dbReference type="Gene3D" id="3.40.50.300">
    <property type="entry name" value="P-loop containing nucleotide triphosphate hydrolases"/>
    <property type="match status" value="1"/>
</dbReference>
<evidence type="ECO:0000256" key="2">
    <source>
        <dbReference type="ARBA" id="ARBA00023125"/>
    </source>
</evidence>
<dbReference type="SUPFAM" id="SSF52540">
    <property type="entry name" value="P-loop containing nucleoside triphosphate hydrolases"/>
    <property type="match status" value="1"/>
</dbReference>
<proteinExistence type="inferred from homology"/>
<keyword evidence="2" id="KW-0238">DNA-binding</keyword>
<evidence type="ECO:0000256" key="5">
    <source>
        <dbReference type="ARBA" id="ARBA00034808"/>
    </source>
</evidence>
<dbReference type="SMART" id="SM00490">
    <property type="entry name" value="HELICc"/>
    <property type="match status" value="1"/>
</dbReference>